<evidence type="ECO:0000313" key="2">
    <source>
        <dbReference type="Proteomes" id="UP001328107"/>
    </source>
</evidence>
<sequence length="110" mass="12433">EFILRWEINNATAVHAAGKAESGVFNQGGFIWTTAFDKCQGNSDDAEFSLRCALNHNGPWKCKVEVKPSIIKADGTNDYSHFNQFSFTFHEENKCCEIVIENSWNLLLSE</sequence>
<dbReference type="Proteomes" id="UP001328107">
    <property type="component" value="Unassembled WGS sequence"/>
</dbReference>
<protein>
    <submittedName>
        <fullName evidence="1">Uncharacterized protein</fullName>
    </submittedName>
</protein>
<dbReference type="AlphaFoldDB" id="A0AAN5D681"/>
<feature type="non-terminal residue" evidence="1">
    <location>
        <position position="1"/>
    </location>
</feature>
<name>A0AAN5D681_9BILA</name>
<feature type="non-terminal residue" evidence="1">
    <location>
        <position position="110"/>
    </location>
</feature>
<comment type="caution">
    <text evidence="1">The sequence shown here is derived from an EMBL/GenBank/DDBJ whole genome shotgun (WGS) entry which is preliminary data.</text>
</comment>
<proteinExistence type="predicted"/>
<dbReference type="EMBL" id="BTRK01000006">
    <property type="protein sequence ID" value="GMR56777.1"/>
    <property type="molecule type" value="Genomic_DNA"/>
</dbReference>
<evidence type="ECO:0000313" key="1">
    <source>
        <dbReference type="EMBL" id="GMR56777.1"/>
    </source>
</evidence>
<keyword evidence="2" id="KW-1185">Reference proteome</keyword>
<reference evidence="2" key="1">
    <citation type="submission" date="2022-10" db="EMBL/GenBank/DDBJ databases">
        <title>Genome assembly of Pristionchus species.</title>
        <authorList>
            <person name="Yoshida K."/>
            <person name="Sommer R.J."/>
        </authorList>
    </citation>
    <scope>NUCLEOTIDE SEQUENCE [LARGE SCALE GENOMIC DNA]</scope>
    <source>
        <strain evidence="2">RS5460</strain>
    </source>
</reference>
<organism evidence="1 2">
    <name type="scientific">Pristionchus mayeri</name>
    <dbReference type="NCBI Taxonomy" id="1317129"/>
    <lineage>
        <taxon>Eukaryota</taxon>
        <taxon>Metazoa</taxon>
        <taxon>Ecdysozoa</taxon>
        <taxon>Nematoda</taxon>
        <taxon>Chromadorea</taxon>
        <taxon>Rhabditida</taxon>
        <taxon>Rhabditina</taxon>
        <taxon>Diplogasteromorpha</taxon>
        <taxon>Diplogasteroidea</taxon>
        <taxon>Neodiplogasteridae</taxon>
        <taxon>Pristionchus</taxon>
    </lineage>
</organism>
<accession>A0AAN5D681</accession>
<gene>
    <name evidence="1" type="ORF">PMAYCL1PPCAC_26972</name>
</gene>